<evidence type="ECO:0000313" key="1">
    <source>
        <dbReference type="EMBL" id="CAH2105816.1"/>
    </source>
</evidence>
<keyword evidence="2" id="KW-1185">Reference proteome</keyword>
<reference evidence="1" key="1">
    <citation type="submission" date="2022-03" db="EMBL/GenBank/DDBJ databases">
        <authorList>
            <person name="Tunstrom K."/>
        </authorList>
    </citation>
    <scope>NUCLEOTIDE SEQUENCE</scope>
</reference>
<protein>
    <submittedName>
        <fullName evidence="1">Uncharacterized protein</fullName>
    </submittedName>
</protein>
<dbReference type="EMBL" id="CAKOGL010000028">
    <property type="protein sequence ID" value="CAH2105816.1"/>
    <property type="molecule type" value="Genomic_DNA"/>
</dbReference>
<dbReference type="Proteomes" id="UP001153954">
    <property type="component" value="Unassembled WGS sequence"/>
</dbReference>
<dbReference type="AlphaFoldDB" id="A0AAU9V9J0"/>
<gene>
    <name evidence="1" type="ORF">EEDITHA_LOCUS20026</name>
</gene>
<organism evidence="1 2">
    <name type="scientific">Euphydryas editha</name>
    <name type="common">Edith's checkerspot</name>
    <dbReference type="NCBI Taxonomy" id="104508"/>
    <lineage>
        <taxon>Eukaryota</taxon>
        <taxon>Metazoa</taxon>
        <taxon>Ecdysozoa</taxon>
        <taxon>Arthropoda</taxon>
        <taxon>Hexapoda</taxon>
        <taxon>Insecta</taxon>
        <taxon>Pterygota</taxon>
        <taxon>Neoptera</taxon>
        <taxon>Endopterygota</taxon>
        <taxon>Lepidoptera</taxon>
        <taxon>Glossata</taxon>
        <taxon>Ditrysia</taxon>
        <taxon>Papilionoidea</taxon>
        <taxon>Nymphalidae</taxon>
        <taxon>Nymphalinae</taxon>
        <taxon>Euphydryas</taxon>
    </lineage>
</organism>
<comment type="caution">
    <text evidence="1">The sequence shown here is derived from an EMBL/GenBank/DDBJ whole genome shotgun (WGS) entry which is preliminary data.</text>
</comment>
<evidence type="ECO:0000313" key="2">
    <source>
        <dbReference type="Proteomes" id="UP001153954"/>
    </source>
</evidence>
<accession>A0AAU9V9J0</accession>
<proteinExistence type="predicted"/>
<sequence length="148" mass="17696">MSDHKQIFLQLNRYKPPRKIRSVYEAIDYKKLHAEIGSCGIKDATDNYEDFELKLKQCIAHNRVLKTKILNTPKKDWINNDIITEIRQRNFLWIQHKTNRDDKSLEKNFKEKRDIVSKLIENTKKSYYHNLFVKCSRNPKKCGLSLTI</sequence>
<name>A0AAU9V9J0_EUPED</name>